<evidence type="ECO:0000256" key="2">
    <source>
        <dbReference type="ARBA" id="ARBA00022777"/>
    </source>
</evidence>
<dbReference type="EMBL" id="RAPY01000001">
    <property type="protein sequence ID" value="RKE55648.1"/>
    <property type="molecule type" value="Genomic_DNA"/>
</dbReference>
<dbReference type="Pfam" id="PF07730">
    <property type="entry name" value="HisKA_3"/>
    <property type="match status" value="1"/>
</dbReference>
<proteinExistence type="predicted"/>
<dbReference type="AlphaFoldDB" id="A0A420BG18"/>
<evidence type="ECO:0000259" key="5">
    <source>
        <dbReference type="PROSITE" id="PS50109"/>
    </source>
</evidence>
<dbReference type="SUPFAM" id="SSF55874">
    <property type="entry name" value="ATPase domain of HSP90 chaperone/DNA topoisomerase II/histidine kinase"/>
    <property type="match status" value="1"/>
</dbReference>
<dbReference type="GO" id="GO:0000155">
    <property type="term" value="F:phosphorelay sensor kinase activity"/>
    <property type="evidence" value="ECO:0007669"/>
    <property type="project" value="InterPro"/>
</dbReference>
<evidence type="ECO:0000256" key="4">
    <source>
        <dbReference type="SAM" id="Phobius"/>
    </source>
</evidence>
<dbReference type="InterPro" id="IPR003594">
    <property type="entry name" value="HATPase_dom"/>
</dbReference>
<feature type="transmembrane region" description="Helical" evidence="4">
    <location>
        <begin position="199"/>
        <end position="218"/>
    </location>
</feature>
<reference evidence="6 7" key="1">
    <citation type="submission" date="2018-09" db="EMBL/GenBank/DDBJ databases">
        <title>Genomic Encyclopedia of Type Strains, Phase III (KMG-III): the genomes of soil and plant-associated and newly described type strains.</title>
        <authorList>
            <person name="Whitman W."/>
        </authorList>
    </citation>
    <scope>NUCLEOTIDE SEQUENCE [LARGE SCALE GENOMIC DNA]</scope>
    <source>
        <strain evidence="6 7">CECT 7938</strain>
    </source>
</reference>
<dbReference type="InterPro" id="IPR011712">
    <property type="entry name" value="Sig_transdc_His_kin_sub3_dim/P"/>
</dbReference>
<name>A0A420BG18_SPHD1</name>
<dbReference type="SMART" id="SM00387">
    <property type="entry name" value="HATPase_c"/>
    <property type="match status" value="1"/>
</dbReference>
<dbReference type="SUPFAM" id="SSF48452">
    <property type="entry name" value="TPR-like"/>
    <property type="match status" value="1"/>
</dbReference>
<dbReference type="PANTHER" id="PTHR24421">
    <property type="entry name" value="NITRATE/NITRITE SENSOR PROTEIN NARX-RELATED"/>
    <property type="match status" value="1"/>
</dbReference>
<keyword evidence="4" id="KW-0472">Membrane</keyword>
<dbReference type="GO" id="GO:0046983">
    <property type="term" value="F:protein dimerization activity"/>
    <property type="evidence" value="ECO:0007669"/>
    <property type="project" value="InterPro"/>
</dbReference>
<keyword evidence="7" id="KW-1185">Reference proteome</keyword>
<dbReference type="GO" id="GO:0016020">
    <property type="term" value="C:membrane"/>
    <property type="evidence" value="ECO:0007669"/>
    <property type="project" value="InterPro"/>
</dbReference>
<dbReference type="InterPro" id="IPR005467">
    <property type="entry name" value="His_kinase_dom"/>
</dbReference>
<accession>A0A420BG18</accession>
<dbReference type="InterPro" id="IPR011990">
    <property type="entry name" value="TPR-like_helical_dom_sf"/>
</dbReference>
<dbReference type="Proteomes" id="UP000286246">
    <property type="component" value="Unassembled WGS sequence"/>
</dbReference>
<dbReference type="Gene3D" id="1.25.40.10">
    <property type="entry name" value="Tetratricopeptide repeat domain"/>
    <property type="match status" value="1"/>
</dbReference>
<keyword evidence="3" id="KW-0902">Two-component regulatory system</keyword>
<evidence type="ECO:0000313" key="7">
    <source>
        <dbReference type="Proteomes" id="UP000286246"/>
    </source>
</evidence>
<feature type="domain" description="Histidine kinase" evidence="5">
    <location>
        <begin position="251"/>
        <end position="440"/>
    </location>
</feature>
<evidence type="ECO:0000256" key="1">
    <source>
        <dbReference type="ARBA" id="ARBA00022679"/>
    </source>
</evidence>
<keyword evidence="2 6" id="KW-0418">Kinase</keyword>
<dbReference type="CDD" id="cd16917">
    <property type="entry name" value="HATPase_UhpB-NarQ-NarX-like"/>
    <property type="match status" value="1"/>
</dbReference>
<dbReference type="Gene3D" id="1.20.5.1930">
    <property type="match status" value="1"/>
</dbReference>
<comment type="caution">
    <text evidence="6">The sequence shown here is derived from an EMBL/GenBank/DDBJ whole genome shotgun (WGS) entry which is preliminary data.</text>
</comment>
<dbReference type="InterPro" id="IPR050482">
    <property type="entry name" value="Sensor_HK_TwoCompSys"/>
</dbReference>
<dbReference type="Gene3D" id="3.30.565.10">
    <property type="entry name" value="Histidine kinase-like ATPase, C-terminal domain"/>
    <property type="match status" value="1"/>
</dbReference>
<keyword evidence="1" id="KW-0808">Transferase</keyword>
<gene>
    <name evidence="6" type="ORF">DFQ12_0483</name>
</gene>
<keyword evidence="4" id="KW-0812">Transmembrane</keyword>
<protein>
    <submittedName>
        <fullName evidence="6">Histidine kinase/DNA gyrase B/HSP90-like ATPase</fullName>
    </submittedName>
</protein>
<evidence type="ECO:0000256" key="3">
    <source>
        <dbReference type="ARBA" id="ARBA00023012"/>
    </source>
</evidence>
<dbReference type="PROSITE" id="PS50109">
    <property type="entry name" value="HIS_KIN"/>
    <property type="match status" value="1"/>
</dbReference>
<organism evidence="6 7">
    <name type="scientific">Sphingobacterium detergens</name>
    <dbReference type="NCBI Taxonomy" id="1145106"/>
    <lineage>
        <taxon>Bacteria</taxon>
        <taxon>Pseudomonadati</taxon>
        <taxon>Bacteroidota</taxon>
        <taxon>Sphingobacteriia</taxon>
        <taxon>Sphingobacteriales</taxon>
        <taxon>Sphingobacteriaceae</taxon>
        <taxon>Sphingobacterium</taxon>
    </lineage>
</organism>
<dbReference type="InterPro" id="IPR036890">
    <property type="entry name" value="HATPase_C_sf"/>
</dbReference>
<evidence type="ECO:0000313" key="6">
    <source>
        <dbReference type="EMBL" id="RKE55648.1"/>
    </source>
</evidence>
<sequence length="440" mass="50439">MAPNDLRQIDIYCHLAKIYLLQNRVGEAGRNLQLASELLKDNPTSLYAPNFHAIESMYFIKRKLWKDALQTIEKGLQVAEKLGARQEIRLLRYQKAKLFEGQRNWSAAKQVLLTMYQQGFVELNTDKKQLFEDLATIDSNLGNYRGAYEWMLKHRVLSEEVYAQQTKLQIAGLEAKYNYDQKEKELLVAQEKAERQRTIIWLVVSIAVIALIVVYFWYQSWRRRTIQQLRQQQQIELGKALLDGEERERSRLARDLHDGLGGMLAGIKLNLAQMIEQQASLGEADLKQTVDRLGYSVKELRRIARNLMPESLVRSGLEAALKDLCTEAALPMVTISFRAFDIQPYFSAQVQLMIYRIVQELIYNVLKHAGASRIIVQCSQSSGMFFITVEDNGKGFPTAAQTDTGQGLKNIHNRVDLLNGKIEVESSVEGTNIYIELYVE</sequence>
<keyword evidence="4" id="KW-1133">Transmembrane helix</keyword>
<dbReference type="Pfam" id="PF02518">
    <property type="entry name" value="HATPase_c"/>
    <property type="match status" value="1"/>
</dbReference>